<sequence length="154" mass="17479">MSRVLASCLGVRTFSSSNLIKENSAYVEHSKFVANVDKNQLALIHGLQKINDDKLLLDGHFCLLNSKKEIVDLKFEIFDAIAPSVIINVVCDVMEIQRRIYKRDGLDLDSDTLHLLQEKETQRAKMFCRERGVSYIEYDSGDSIKAIVGLIRSM</sequence>
<dbReference type="EC" id="2.7.4.3" evidence="1"/>
<comment type="caution">
    <text evidence="1">The sequence shown here is derived from an EMBL/GenBank/DDBJ whole genome shotgun (WGS) entry which is preliminary data.</text>
</comment>
<dbReference type="EMBL" id="MDCJ01000007">
    <property type="protein sequence ID" value="ODS04279.1"/>
    <property type="molecule type" value="Genomic_DNA"/>
</dbReference>
<evidence type="ECO:0000313" key="2">
    <source>
        <dbReference type="Proteomes" id="UP000095131"/>
    </source>
</evidence>
<dbReference type="SUPFAM" id="SSF52540">
    <property type="entry name" value="P-loop containing nucleoside triphosphate hydrolases"/>
    <property type="match status" value="1"/>
</dbReference>
<gene>
    <name evidence="1" type="ORF">VSF3289_03410</name>
</gene>
<reference evidence="1 2" key="1">
    <citation type="submission" date="2016-08" db="EMBL/GenBank/DDBJ databases">
        <title>Genome sequencing of Vibrio scophthalmi strain FP3289, an isolated from Paralichthys olivaceus.</title>
        <authorList>
            <person name="Han H.-J."/>
        </authorList>
    </citation>
    <scope>NUCLEOTIDE SEQUENCE [LARGE SCALE GENOMIC DNA]</scope>
    <source>
        <strain evidence="1 2">FP3289</strain>
    </source>
</reference>
<dbReference type="Proteomes" id="UP000095131">
    <property type="component" value="Unassembled WGS sequence"/>
</dbReference>
<name>A0A1E3WEM7_9VIBR</name>
<protein>
    <submittedName>
        <fullName evidence="1">Adenylate kinase</fullName>
        <ecNumber evidence="1">2.7.4.3</ecNumber>
    </submittedName>
</protein>
<dbReference type="Gene3D" id="3.40.50.300">
    <property type="entry name" value="P-loop containing nucleotide triphosphate hydrolases"/>
    <property type="match status" value="1"/>
</dbReference>
<organism evidence="1 2">
    <name type="scientific">Vibrio scophthalmi</name>
    <dbReference type="NCBI Taxonomy" id="45658"/>
    <lineage>
        <taxon>Bacteria</taxon>
        <taxon>Pseudomonadati</taxon>
        <taxon>Pseudomonadota</taxon>
        <taxon>Gammaproteobacteria</taxon>
        <taxon>Vibrionales</taxon>
        <taxon>Vibrionaceae</taxon>
        <taxon>Vibrio</taxon>
    </lineage>
</organism>
<dbReference type="AlphaFoldDB" id="A0A1E3WEM7"/>
<keyword evidence="1" id="KW-0418">Kinase</keyword>
<dbReference type="Pfam" id="PF13207">
    <property type="entry name" value="AAA_17"/>
    <property type="match status" value="1"/>
</dbReference>
<accession>A0A1E3WEM7</accession>
<dbReference type="GO" id="GO:0004017">
    <property type="term" value="F:AMP kinase activity"/>
    <property type="evidence" value="ECO:0007669"/>
    <property type="project" value="UniProtKB-EC"/>
</dbReference>
<dbReference type="PATRIC" id="fig|45658.8.peg.3369"/>
<proteinExistence type="predicted"/>
<evidence type="ECO:0000313" key="1">
    <source>
        <dbReference type="EMBL" id="ODS04279.1"/>
    </source>
</evidence>
<keyword evidence="1" id="KW-0808">Transferase</keyword>
<dbReference type="InterPro" id="IPR027417">
    <property type="entry name" value="P-loop_NTPase"/>
</dbReference>